<dbReference type="InParanoid" id="A0A146GDC2"/>
<dbReference type="SUPFAM" id="SSF75138">
    <property type="entry name" value="HprK N-terminal domain-like"/>
    <property type="match status" value="1"/>
</dbReference>
<dbReference type="PANTHER" id="PTHR43356:SF2">
    <property type="entry name" value="PHOSPHATE ACETYLTRANSFERASE"/>
    <property type="match status" value="1"/>
</dbReference>
<dbReference type="InterPro" id="IPR027417">
    <property type="entry name" value="P-loop_NTPase"/>
</dbReference>
<gene>
    <name evidence="3" type="ORF">TSACC_3206</name>
</gene>
<dbReference type="Gene3D" id="3.40.1390.20">
    <property type="entry name" value="HprK N-terminal domain-like"/>
    <property type="match status" value="1"/>
</dbReference>
<reference evidence="4" key="1">
    <citation type="journal article" date="2017" name="Genome Announc.">
        <title>Draft Genome Sequence of Terrimicrobium sacchariphilum NM-5T, a Facultative Anaerobic Soil Bacterium of the Class Spartobacteria.</title>
        <authorList>
            <person name="Qiu Y.L."/>
            <person name="Tourlousse D.M."/>
            <person name="Matsuura N."/>
            <person name="Ohashi A."/>
            <person name="Sekiguchi Y."/>
        </authorList>
    </citation>
    <scope>NUCLEOTIDE SEQUENCE [LARGE SCALE GENOMIC DNA]</scope>
    <source>
        <strain evidence="4">NM-5</strain>
    </source>
</reference>
<dbReference type="PANTHER" id="PTHR43356">
    <property type="entry name" value="PHOSPHATE ACETYLTRANSFERASE"/>
    <property type="match status" value="1"/>
</dbReference>
<proteinExistence type="predicted"/>
<accession>A0A146GDC2</accession>
<dbReference type="Gene3D" id="3.40.50.300">
    <property type="entry name" value="P-loop containing nucleotide triphosphate hydrolases"/>
    <property type="match status" value="1"/>
</dbReference>
<dbReference type="RefSeq" id="WP_202816009.1">
    <property type="nucleotide sequence ID" value="NZ_BDCO01000003.1"/>
</dbReference>
<comment type="subunit">
    <text evidence="1">Homohexamer.</text>
</comment>
<dbReference type="InterPro" id="IPR010766">
    <property type="entry name" value="DRTGG"/>
</dbReference>
<evidence type="ECO:0000256" key="1">
    <source>
        <dbReference type="ARBA" id="ARBA00011643"/>
    </source>
</evidence>
<evidence type="ECO:0000259" key="2">
    <source>
        <dbReference type="Pfam" id="PF07085"/>
    </source>
</evidence>
<dbReference type="SUPFAM" id="SSF52540">
    <property type="entry name" value="P-loop containing nucleoside triphosphate hydrolases"/>
    <property type="match status" value="1"/>
</dbReference>
<sequence length="380" mass="41589">MSQLINAVTPRLFIAATEQNTGKTTTAVGLYAELRKTFERIGFIKPVGQRFVDVEGKQIDEDSVLIRDTFGTQVPIEDMSPIAVEPMFTRRYINHANNEALTRRIQHSFDRAAWEKDFAIIEGTGHAGVGSVFDLSNARVARILKSKVLLITPGGIGRPIDEGALNAALFEKEGVEVIGVVMNKILPDRLESIEEIARRGFGRLGLELLGVLPEEEILMQPTLQQVCEHIGGETYHGPEYARNRVAYTMIGAMSSANLFRNVIPGTLLVVPGDREDVVLAAVSRSLESDGGPFCGIVLSDNLKPSDRLMEIMKDAPLPVIGSKRNSYSIASRIHSMTVKTLPGDTEKISRIQNLVSEYVDVPRILEKLGITGTSASSAIH</sequence>
<dbReference type="STRING" id="690879.TSACC_3206"/>
<dbReference type="Proteomes" id="UP000076023">
    <property type="component" value="Unassembled WGS sequence"/>
</dbReference>
<dbReference type="EMBL" id="BDCO01000003">
    <property type="protein sequence ID" value="GAT35142.1"/>
    <property type="molecule type" value="Genomic_DNA"/>
</dbReference>
<name>A0A146GDC2_TERSA</name>
<comment type="caution">
    <text evidence="3">The sequence shown here is derived from an EMBL/GenBank/DDBJ whole genome shotgun (WGS) entry which is preliminary data.</text>
</comment>
<dbReference type="InterPro" id="IPR050500">
    <property type="entry name" value="Phos_Acetyltrans/Butyryltrans"/>
</dbReference>
<dbReference type="InterPro" id="IPR028979">
    <property type="entry name" value="Ser_kin/Pase_Hpr-like_N_sf"/>
</dbReference>
<evidence type="ECO:0000313" key="3">
    <source>
        <dbReference type="EMBL" id="GAT35142.1"/>
    </source>
</evidence>
<organism evidence="3 4">
    <name type="scientific">Terrimicrobium sacchariphilum</name>
    <dbReference type="NCBI Taxonomy" id="690879"/>
    <lineage>
        <taxon>Bacteria</taxon>
        <taxon>Pseudomonadati</taxon>
        <taxon>Verrucomicrobiota</taxon>
        <taxon>Terrimicrobiia</taxon>
        <taxon>Terrimicrobiales</taxon>
        <taxon>Terrimicrobiaceae</taxon>
        <taxon>Terrimicrobium</taxon>
    </lineage>
</organism>
<keyword evidence="4" id="KW-1185">Reference proteome</keyword>
<dbReference type="AlphaFoldDB" id="A0A146GDC2"/>
<dbReference type="CDD" id="cd03109">
    <property type="entry name" value="DTBS"/>
    <property type="match status" value="1"/>
</dbReference>
<feature type="domain" description="DRTGG" evidence="2">
    <location>
        <begin position="226"/>
        <end position="336"/>
    </location>
</feature>
<dbReference type="Pfam" id="PF07085">
    <property type="entry name" value="DRTGG"/>
    <property type="match status" value="1"/>
</dbReference>
<evidence type="ECO:0000313" key="4">
    <source>
        <dbReference type="Proteomes" id="UP000076023"/>
    </source>
</evidence>
<dbReference type="Pfam" id="PF13500">
    <property type="entry name" value="AAA_26"/>
    <property type="match status" value="1"/>
</dbReference>
<protein>
    <recommendedName>
        <fullName evidence="2">DRTGG domain-containing protein</fullName>
    </recommendedName>
</protein>